<feature type="binding site" description="axial binding residue" evidence="9">
    <location>
        <position position="169"/>
    </location>
    <ligand>
        <name>heme b</name>
        <dbReference type="ChEBI" id="CHEBI:60344"/>
        <label>bD</label>
    </ligand>
    <ligandPart>
        <name>Fe</name>
        <dbReference type="ChEBI" id="CHEBI:18248"/>
    </ligandPart>
</feature>
<feature type="transmembrane region" description="Helical" evidence="10">
    <location>
        <begin position="61"/>
        <end position="84"/>
    </location>
</feature>
<dbReference type="SUPFAM" id="SSF81343">
    <property type="entry name" value="Fumarate reductase respiratory complex transmembrane subunits"/>
    <property type="match status" value="1"/>
</dbReference>
<evidence type="ECO:0000256" key="6">
    <source>
        <dbReference type="ARBA" id="ARBA00023004"/>
    </source>
</evidence>
<keyword evidence="8" id="KW-0813">Transport</keyword>
<dbReference type="Proteomes" id="UP000671852">
    <property type="component" value="Chromosome"/>
</dbReference>
<dbReference type="InterPro" id="IPR000701">
    <property type="entry name" value="SuccDH_FuR_B_TM-su"/>
</dbReference>
<dbReference type="GO" id="GO:0005886">
    <property type="term" value="C:plasma membrane"/>
    <property type="evidence" value="ECO:0007669"/>
    <property type="project" value="UniProtKB-SubCell"/>
</dbReference>
<dbReference type="InterPro" id="IPR004224">
    <property type="entry name" value="Fum_red_B_TM"/>
</dbReference>
<proteinExistence type="predicted"/>
<evidence type="ECO:0000256" key="1">
    <source>
        <dbReference type="ARBA" id="ARBA00004370"/>
    </source>
</evidence>
<keyword evidence="8" id="KW-0249">Electron transport</keyword>
<keyword evidence="8" id="KW-1003">Cell membrane</keyword>
<feature type="transmembrane region" description="Helical" evidence="10">
    <location>
        <begin position="21"/>
        <end position="41"/>
    </location>
</feature>
<accession>A0A975AZF5</accession>
<keyword evidence="2 8" id="KW-0349">Heme</keyword>
<organism evidence="11 12">
    <name type="scientific">Sulfurimonas aquatica</name>
    <dbReference type="NCBI Taxonomy" id="2672570"/>
    <lineage>
        <taxon>Bacteria</taxon>
        <taxon>Pseudomonadati</taxon>
        <taxon>Campylobacterota</taxon>
        <taxon>Epsilonproteobacteria</taxon>
        <taxon>Campylobacterales</taxon>
        <taxon>Sulfurimonadaceae</taxon>
        <taxon>Sulfurimonas</taxon>
    </lineage>
</organism>
<dbReference type="Pfam" id="PF01127">
    <property type="entry name" value="Sdh_cyt"/>
    <property type="match status" value="1"/>
</dbReference>
<comment type="function">
    <text evidence="8">The fumarate reductase enzyme complex is required for fumarate respiration. This subunit anchors the complex in the membrane and binds a diheme cytochrome b.</text>
</comment>
<feature type="binding site" description="axial binding residue" evidence="9">
    <location>
        <position position="31"/>
    </location>
    <ligand>
        <name>heme b</name>
        <dbReference type="ChEBI" id="CHEBI:60344"/>
        <label>bD</label>
    </ligand>
    <ligandPart>
        <name>Fe</name>
        <dbReference type="ChEBI" id="CHEBI:18248"/>
    </ligandPart>
</feature>
<evidence type="ECO:0000256" key="8">
    <source>
        <dbReference type="PIRNR" id="PIRNR000177"/>
    </source>
</evidence>
<reference evidence="11" key="2">
    <citation type="submission" date="2021-04" db="EMBL/GenBank/DDBJ databases">
        <title>Isolation and characterization of a novel species of the genus Sulfurimonas.</title>
        <authorList>
            <person name="Fukui M."/>
        </authorList>
    </citation>
    <scope>NUCLEOTIDE SEQUENCE</scope>
    <source>
        <strain evidence="11">H1576</strain>
    </source>
</reference>
<dbReference type="NCBIfam" id="NF010072">
    <property type="entry name" value="PRK13553.1"/>
    <property type="match status" value="1"/>
</dbReference>
<evidence type="ECO:0000256" key="7">
    <source>
        <dbReference type="ARBA" id="ARBA00023136"/>
    </source>
</evidence>
<evidence type="ECO:0000256" key="4">
    <source>
        <dbReference type="ARBA" id="ARBA00022723"/>
    </source>
</evidence>
<keyword evidence="7 8" id="KW-0472">Membrane</keyword>
<evidence type="ECO:0000256" key="5">
    <source>
        <dbReference type="ARBA" id="ARBA00022989"/>
    </source>
</evidence>
<dbReference type="KEGG" id="saqt:GJV85_04575"/>
<keyword evidence="3 10" id="KW-0812">Transmembrane</keyword>
<feature type="transmembrane region" description="Helical" evidence="10">
    <location>
        <begin position="198"/>
        <end position="220"/>
    </location>
</feature>
<sequence length="243" mass="27772">MRDKKIDKTPARLDFIQSATGLILVIFIMGHLLFEASILISEEMMYRVTIMFEGYYFFGETYPGIVSFFAGAVGVIFVVHAATAMRKIPSTYKKYKIIKNHTNQLKHEDTSLWLIQVITGFMMFFIAPIHIYIMMVEPSDIGPYASSSRIVDELMGPLYFLLLLAVVSHAFVGLYRLALKWGFMEGKNTKVSRARFKLLMKVMIVLYIVVGLASLAKYTYIGLTHDFSDGVKYKSESIIMERH</sequence>
<feature type="transmembrane region" description="Helical" evidence="10">
    <location>
        <begin position="154"/>
        <end position="177"/>
    </location>
</feature>
<name>A0A975AZF5_9BACT</name>
<evidence type="ECO:0000256" key="10">
    <source>
        <dbReference type="SAM" id="Phobius"/>
    </source>
</evidence>
<protein>
    <recommendedName>
        <fullName evidence="8">Fumarate reductase cytochrome b subunit</fullName>
    </recommendedName>
</protein>
<comment type="subcellular location">
    <subcellularLocation>
        <location evidence="8">Cell inner membrane</location>
    </subcellularLocation>
    <subcellularLocation>
        <location evidence="1">Membrane</location>
    </subcellularLocation>
</comment>
<evidence type="ECO:0000313" key="12">
    <source>
        <dbReference type="Proteomes" id="UP000671852"/>
    </source>
</evidence>
<dbReference type="CDD" id="cd00581">
    <property type="entry name" value="QFR_TypeB_TM"/>
    <property type="match status" value="1"/>
</dbReference>
<evidence type="ECO:0000256" key="2">
    <source>
        <dbReference type="ARBA" id="ARBA00022617"/>
    </source>
</evidence>
<dbReference type="GO" id="GO:0006099">
    <property type="term" value="P:tricarboxylic acid cycle"/>
    <property type="evidence" value="ECO:0007669"/>
    <property type="project" value="UniProtKB-UniRule"/>
</dbReference>
<gene>
    <name evidence="11" type="ORF">GJV85_04575</name>
</gene>
<dbReference type="PIRSF" id="PIRSF000177">
    <property type="entry name" value="Fumar_rd_cyt_b"/>
    <property type="match status" value="1"/>
</dbReference>
<keyword evidence="6 8" id="KW-0408">Iron</keyword>
<keyword evidence="12" id="KW-1185">Reference proteome</keyword>
<dbReference type="InterPro" id="IPR034804">
    <property type="entry name" value="SQR/QFR_C/D"/>
</dbReference>
<keyword evidence="8" id="KW-0816">Tricarboxylic acid cycle</keyword>
<keyword evidence="4 8" id="KW-0479">Metal-binding</keyword>
<evidence type="ECO:0000256" key="3">
    <source>
        <dbReference type="ARBA" id="ARBA00022692"/>
    </source>
</evidence>
<feature type="binding site" description="axial binding residue" evidence="9">
    <location>
        <position position="130"/>
    </location>
    <ligand>
        <name>heme b</name>
        <dbReference type="ChEBI" id="CHEBI:60344"/>
        <label>bD</label>
    </ligand>
    <ligandPart>
        <name>Fe</name>
        <dbReference type="ChEBI" id="CHEBI:18248"/>
    </ligandPart>
</feature>
<evidence type="ECO:0000313" key="11">
    <source>
        <dbReference type="EMBL" id="QSZ41411.1"/>
    </source>
</evidence>
<dbReference type="AlphaFoldDB" id="A0A975AZF5"/>
<feature type="transmembrane region" description="Helical" evidence="10">
    <location>
        <begin position="112"/>
        <end position="134"/>
    </location>
</feature>
<evidence type="ECO:0000256" key="9">
    <source>
        <dbReference type="PIRSR" id="PIRSR000177-1"/>
    </source>
</evidence>
<reference evidence="11" key="1">
    <citation type="submission" date="2019-11" db="EMBL/GenBank/DDBJ databases">
        <authorList>
            <person name="Kojima H."/>
        </authorList>
    </citation>
    <scope>NUCLEOTIDE SEQUENCE</scope>
    <source>
        <strain evidence="11">H1576</strain>
    </source>
</reference>
<dbReference type="EMBL" id="CP046072">
    <property type="protein sequence ID" value="QSZ41411.1"/>
    <property type="molecule type" value="Genomic_DNA"/>
</dbReference>
<keyword evidence="5 10" id="KW-1133">Transmembrane helix</keyword>
<dbReference type="RefSeq" id="WP_207562691.1">
    <property type="nucleotide sequence ID" value="NZ_CP046072.1"/>
</dbReference>
<dbReference type="Gene3D" id="1.20.1300.10">
    <property type="entry name" value="Fumarate reductase/succinate dehydrogenase, transmembrane subunit"/>
    <property type="match status" value="1"/>
</dbReference>
<feature type="binding site" description="axial binding residue" evidence="9">
    <location>
        <position position="80"/>
    </location>
    <ligand>
        <name>heme b</name>
        <dbReference type="ChEBI" id="CHEBI:60344"/>
        <label>bD</label>
    </ligand>
    <ligandPart>
        <name>Fe</name>
        <dbReference type="ChEBI" id="CHEBI:18248"/>
    </ligandPart>
</feature>
<dbReference type="GO" id="GO:0046872">
    <property type="term" value="F:metal ion binding"/>
    <property type="evidence" value="ECO:0007669"/>
    <property type="project" value="UniProtKB-UniRule"/>
</dbReference>